<dbReference type="RefSeq" id="WP_163286453.1">
    <property type="nucleotide sequence ID" value="NZ_JAAGVY010000038.1"/>
</dbReference>
<evidence type="ECO:0000313" key="2">
    <source>
        <dbReference type="Proteomes" id="UP000486602"/>
    </source>
</evidence>
<comment type="caution">
    <text evidence="1">The sequence shown here is derived from an EMBL/GenBank/DDBJ whole genome shotgun (WGS) entry which is preliminary data.</text>
</comment>
<dbReference type="Proteomes" id="UP000486602">
    <property type="component" value="Unassembled WGS sequence"/>
</dbReference>
<proteinExistence type="predicted"/>
<keyword evidence="2" id="KW-1185">Reference proteome</keyword>
<dbReference type="AlphaFoldDB" id="A0A7K3WU71"/>
<reference evidence="1 2" key="1">
    <citation type="submission" date="2020-02" db="EMBL/GenBank/DDBJ databases">
        <title>Out from the shadows clarifying the taxonomy of the family Cryomorphaceae and related taxa by utilizing the GTDB taxonomic framework.</title>
        <authorList>
            <person name="Bowman J.P."/>
        </authorList>
    </citation>
    <scope>NUCLEOTIDE SEQUENCE [LARGE SCALE GENOMIC DNA]</scope>
    <source>
        <strain evidence="1 2">QSSC 1-22</strain>
    </source>
</reference>
<organism evidence="1 2">
    <name type="scientific">Cryomorpha ignava</name>
    <dbReference type="NCBI Taxonomy" id="101383"/>
    <lineage>
        <taxon>Bacteria</taxon>
        <taxon>Pseudomonadati</taxon>
        <taxon>Bacteroidota</taxon>
        <taxon>Flavobacteriia</taxon>
        <taxon>Flavobacteriales</taxon>
        <taxon>Cryomorphaceae</taxon>
        <taxon>Cryomorpha</taxon>
    </lineage>
</organism>
<dbReference type="EMBL" id="JAAGVY010000038">
    <property type="protein sequence ID" value="NEN25036.1"/>
    <property type="molecule type" value="Genomic_DNA"/>
</dbReference>
<gene>
    <name evidence="1" type="ORF">G3O08_16165</name>
</gene>
<evidence type="ECO:0000313" key="1">
    <source>
        <dbReference type="EMBL" id="NEN25036.1"/>
    </source>
</evidence>
<sequence length="61" mass="7219">MDNQIRTEISQLIQKLPENQLESILEYLRQVEKTSAEQVETANFVKKIFEEDAELLKRLAR</sequence>
<protein>
    <recommendedName>
        <fullName evidence="3">DUF2281 domain-containing protein</fullName>
    </recommendedName>
</protein>
<evidence type="ECO:0008006" key="3">
    <source>
        <dbReference type="Google" id="ProtNLM"/>
    </source>
</evidence>
<accession>A0A7K3WU71</accession>
<name>A0A7K3WU71_9FLAO</name>